<dbReference type="InterPro" id="IPR011008">
    <property type="entry name" value="Dimeric_a/b-barrel"/>
</dbReference>
<dbReference type="OrthoDB" id="9798115at2"/>
<protein>
    <submittedName>
        <fullName evidence="2">Antibiotic biosynthesis monooxygenase</fullName>
    </submittedName>
</protein>
<dbReference type="EMBL" id="VRTY01000028">
    <property type="protein sequence ID" value="TXK47557.1"/>
    <property type="molecule type" value="Genomic_DNA"/>
</dbReference>
<dbReference type="Gene3D" id="3.30.70.100">
    <property type="match status" value="1"/>
</dbReference>
<organism evidence="2 3">
    <name type="scientific">Pontibacter qinzhouensis</name>
    <dbReference type="NCBI Taxonomy" id="2603253"/>
    <lineage>
        <taxon>Bacteria</taxon>
        <taxon>Pseudomonadati</taxon>
        <taxon>Bacteroidota</taxon>
        <taxon>Cytophagia</taxon>
        <taxon>Cytophagales</taxon>
        <taxon>Hymenobacteraceae</taxon>
        <taxon>Pontibacter</taxon>
    </lineage>
</organism>
<keyword evidence="2" id="KW-0503">Monooxygenase</keyword>
<accession>A0A5C8K9L9</accession>
<comment type="caution">
    <text evidence="2">The sequence shown here is derived from an EMBL/GenBank/DDBJ whole genome shotgun (WGS) entry which is preliminary data.</text>
</comment>
<gene>
    <name evidence="2" type="ORF">FVR03_09195</name>
</gene>
<keyword evidence="2" id="KW-0560">Oxidoreductase</keyword>
<name>A0A5C8K9L9_9BACT</name>
<sequence length="99" mass="11561">MYISISSFEIANDMAFEVKEAYRNRPHLVDNAPGFVKLQVLSPHENPNEIWLMTFWTDEESFQVWYKSHMFHDVHNSIPEGLKLVPGSVKIRGFEHVAE</sequence>
<evidence type="ECO:0000259" key="1">
    <source>
        <dbReference type="PROSITE" id="PS51725"/>
    </source>
</evidence>
<proteinExistence type="predicted"/>
<dbReference type="PANTHER" id="PTHR34474:SF2">
    <property type="entry name" value="SIGNAL TRANSDUCTION PROTEIN TRAP"/>
    <property type="match status" value="1"/>
</dbReference>
<dbReference type="InterPro" id="IPR007138">
    <property type="entry name" value="ABM_dom"/>
</dbReference>
<evidence type="ECO:0000313" key="3">
    <source>
        <dbReference type="Proteomes" id="UP000321926"/>
    </source>
</evidence>
<dbReference type="Proteomes" id="UP000321926">
    <property type="component" value="Unassembled WGS sequence"/>
</dbReference>
<keyword evidence="3" id="KW-1185">Reference proteome</keyword>
<dbReference type="GO" id="GO:0004497">
    <property type="term" value="F:monooxygenase activity"/>
    <property type="evidence" value="ECO:0007669"/>
    <property type="project" value="UniProtKB-KW"/>
</dbReference>
<dbReference type="AlphaFoldDB" id="A0A5C8K9L9"/>
<reference evidence="2 3" key="1">
    <citation type="submission" date="2019-08" db="EMBL/GenBank/DDBJ databases">
        <authorList>
            <person name="Shi S."/>
        </authorList>
    </citation>
    <scope>NUCLEOTIDE SEQUENCE [LARGE SCALE GENOMIC DNA]</scope>
    <source>
        <strain evidence="2 3">GY10130</strain>
    </source>
</reference>
<dbReference type="RefSeq" id="WP_147921450.1">
    <property type="nucleotide sequence ID" value="NZ_VRTY01000028.1"/>
</dbReference>
<evidence type="ECO:0000313" key="2">
    <source>
        <dbReference type="EMBL" id="TXK47557.1"/>
    </source>
</evidence>
<dbReference type="PANTHER" id="PTHR34474">
    <property type="entry name" value="SIGNAL TRANSDUCTION PROTEIN TRAP"/>
    <property type="match status" value="1"/>
</dbReference>
<dbReference type="SUPFAM" id="SSF54909">
    <property type="entry name" value="Dimeric alpha+beta barrel"/>
    <property type="match status" value="1"/>
</dbReference>
<dbReference type="InterPro" id="IPR050404">
    <property type="entry name" value="Heme-degrading_MO"/>
</dbReference>
<feature type="domain" description="ABM" evidence="1">
    <location>
        <begin position="2"/>
        <end position="91"/>
    </location>
</feature>
<dbReference type="PROSITE" id="PS51725">
    <property type="entry name" value="ABM"/>
    <property type="match status" value="1"/>
</dbReference>
<dbReference type="Pfam" id="PF03992">
    <property type="entry name" value="ABM"/>
    <property type="match status" value="1"/>
</dbReference>